<name>Q7UQV1_RHOBA</name>
<keyword evidence="2" id="KW-1185">Reference proteome</keyword>
<dbReference type="EMBL" id="BX294143">
    <property type="protein sequence ID" value="CAD74595.1"/>
    <property type="molecule type" value="Genomic_DNA"/>
</dbReference>
<dbReference type="HOGENOM" id="CLU_112458_0_0_0"/>
<dbReference type="eggNOG" id="ENOG5032X4U">
    <property type="taxonomic scope" value="Bacteria"/>
</dbReference>
<accession>Q7UQV1</accession>
<dbReference type="STRING" id="243090.RB6071"/>
<reference evidence="1 2" key="1">
    <citation type="journal article" date="2003" name="Proc. Natl. Acad. Sci. U.S.A.">
        <title>Complete genome sequence of the marine planctomycete Pirellula sp. strain 1.</title>
        <authorList>
            <person name="Gloeckner F.O."/>
            <person name="Kube M."/>
            <person name="Bauer M."/>
            <person name="Teeling H."/>
            <person name="Lombardot T."/>
            <person name="Ludwig W."/>
            <person name="Gade D."/>
            <person name="Beck A."/>
            <person name="Borzym K."/>
            <person name="Heitmann K."/>
            <person name="Rabus R."/>
            <person name="Schlesner H."/>
            <person name="Amann R."/>
            <person name="Reinhardt R."/>
        </authorList>
    </citation>
    <scope>NUCLEOTIDE SEQUENCE [LARGE SCALE GENOMIC DNA]</scope>
    <source>
        <strain evidence="2">DSM 10527 / NCIMB 13988 / SH1</strain>
    </source>
</reference>
<dbReference type="OrthoDB" id="282552at2"/>
<gene>
    <name evidence="1" type="ordered locus">RB6071</name>
</gene>
<dbReference type="KEGG" id="rba:RB6071"/>
<evidence type="ECO:0000313" key="1">
    <source>
        <dbReference type="EMBL" id="CAD74595.1"/>
    </source>
</evidence>
<dbReference type="InParanoid" id="Q7UQV1"/>
<dbReference type="EnsemblBacteria" id="CAD74595">
    <property type="protein sequence ID" value="CAD74595"/>
    <property type="gene ID" value="RB6071"/>
</dbReference>
<dbReference type="Proteomes" id="UP000001025">
    <property type="component" value="Chromosome"/>
</dbReference>
<evidence type="ECO:0000313" key="2">
    <source>
        <dbReference type="Proteomes" id="UP000001025"/>
    </source>
</evidence>
<dbReference type="PATRIC" id="fig|243090.15.peg.2928"/>
<organism evidence="1 2">
    <name type="scientific">Rhodopirellula baltica (strain DSM 10527 / NCIMB 13988 / SH1)</name>
    <dbReference type="NCBI Taxonomy" id="243090"/>
    <lineage>
        <taxon>Bacteria</taxon>
        <taxon>Pseudomonadati</taxon>
        <taxon>Planctomycetota</taxon>
        <taxon>Planctomycetia</taxon>
        <taxon>Pirellulales</taxon>
        <taxon>Pirellulaceae</taxon>
        <taxon>Rhodopirellula</taxon>
    </lineage>
</organism>
<protein>
    <submittedName>
        <fullName evidence="1">Uncharacterized protein</fullName>
    </submittedName>
</protein>
<proteinExistence type="predicted"/>
<dbReference type="AlphaFoldDB" id="Q7UQV1"/>
<sequence length="213" mass="23887">MSPRWVVRLTGTGVIVFKRCLPLPLDPKIRICSTNNFRRGYTRVIIGHDPIGPESESLLMSYDDNPTSPVFRIDVSAESDAGVPVSNEELTVGLLRQLVVSQQQQTKLLTELVQQNAAMHKQRAGELQQWKDANPQLSRACRRAAETLSEVQTEFLQTLTEEIDDSGDHLVEGEYMLNEFIDRFGPRMAHLNGILQVLAQLGTGEPIAQQQQH</sequence>